<accession>A0A0H2SJN1</accession>
<sequence>MHINVVLHVSTSRILFCTTVLSLLPAVFDVGEGMSSSTTFSPLQCYIHPRRLITSLRQSWYIHV</sequence>
<dbReference type="EMBL" id="KQ085906">
    <property type="protein sequence ID" value="KLO17336.1"/>
    <property type="molecule type" value="Genomic_DNA"/>
</dbReference>
<dbReference type="Proteomes" id="UP000053477">
    <property type="component" value="Unassembled WGS sequence"/>
</dbReference>
<feature type="chain" id="PRO_5005202224" evidence="1">
    <location>
        <begin position="23"/>
        <end position="64"/>
    </location>
</feature>
<keyword evidence="1" id="KW-0732">Signal</keyword>
<evidence type="ECO:0000313" key="3">
    <source>
        <dbReference type="Proteomes" id="UP000053477"/>
    </source>
</evidence>
<evidence type="ECO:0000313" key="2">
    <source>
        <dbReference type="EMBL" id="KLO17336.1"/>
    </source>
</evidence>
<dbReference type="AlphaFoldDB" id="A0A0H2SJN1"/>
<keyword evidence="3" id="KW-1185">Reference proteome</keyword>
<name>A0A0H2SJN1_9AGAM</name>
<proteinExistence type="predicted"/>
<gene>
    <name evidence="2" type="ORF">SCHPADRAFT_174316</name>
</gene>
<evidence type="ECO:0000256" key="1">
    <source>
        <dbReference type="SAM" id="SignalP"/>
    </source>
</evidence>
<organism evidence="2 3">
    <name type="scientific">Schizopora paradoxa</name>
    <dbReference type="NCBI Taxonomy" id="27342"/>
    <lineage>
        <taxon>Eukaryota</taxon>
        <taxon>Fungi</taxon>
        <taxon>Dikarya</taxon>
        <taxon>Basidiomycota</taxon>
        <taxon>Agaricomycotina</taxon>
        <taxon>Agaricomycetes</taxon>
        <taxon>Hymenochaetales</taxon>
        <taxon>Schizoporaceae</taxon>
        <taxon>Schizopora</taxon>
    </lineage>
</organism>
<reference evidence="2 3" key="1">
    <citation type="submission" date="2015-04" db="EMBL/GenBank/DDBJ databases">
        <title>Complete genome sequence of Schizopora paradoxa KUC8140, a cosmopolitan wood degrader in East Asia.</title>
        <authorList>
            <consortium name="DOE Joint Genome Institute"/>
            <person name="Min B."/>
            <person name="Park H."/>
            <person name="Jang Y."/>
            <person name="Kim J.-J."/>
            <person name="Kim K.H."/>
            <person name="Pangilinan J."/>
            <person name="Lipzen A."/>
            <person name="Riley R."/>
            <person name="Grigoriev I.V."/>
            <person name="Spatafora J.W."/>
            <person name="Choi I.-G."/>
        </authorList>
    </citation>
    <scope>NUCLEOTIDE SEQUENCE [LARGE SCALE GENOMIC DNA]</scope>
    <source>
        <strain evidence="2 3">KUC8140</strain>
    </source>
</reference>
<dbReference type="InParanoid" id="A0A0H2SJN1"/>
<protein>
    <submittedName>
        <fullName evidence="2">Uncharacterized protein</fullName>
    </submittedName>
</protein>
<feature type="signal peptide" evidence="1">
    <location>
        <begin position="1"/>
        <end position="22"/>
    </location>
</feature>